<keyword evidence="2 5" id="KW-0812">Transmembrane</keyword>
<evidence type="ECO:0000259" key="6">
    <source>
        <dbReference type="Pfam" id="PF04932"/>
    </source>
</evidence>
<feature type="transmembrane region" description="Helical" evidence="5">
    <location>
        <begin position="117"/>
        <end position="136"/>
    </location>
</feature>
<feature type="transmembrane region" description="Helical" evidence="5">
    <location>
        <begin position="272"/>
        <end position="293"/>
    </location>
</feature>
<dbReference type="InterPro" id="IPR051533">
    <property type="entry name" value="WaaL-like"/>
</dbReference>
<feature type="transmembrane region" description="Helical" evidence="5">
    <location>
        <begin position="248"/>
        <end position="265"/>
    </location>
</feature>
<keyword evidence="3 5" id="KW-1133">Transmembrane helix</keyword>
<feature type="domain" description="O-antigen ligase-related" evidence="6">
    <location>
        <begin position="231"/>
        <end position="378"/>
    </location>
</feature>
<dbReference type="EMBL" id="LMTZ01000001">
    <property type="protein sequence ID" value="KST70449.1"/>
    <property type="molecule type" value="Genomic_DNA"/>
</dbReference>
<accession>A0A0V7ZLI0</accession>
<keyword evidence="9" id="KW-1185">Reference proteome</keyword>
<dbReference type="PANTHER" id="PTHR37422">
    <property type="entry name" value="TEICHURONIC ACID BIOSYNTHESIS PROTEIN TUAE"/>
    <property type="match status" value="1"/>
</dbReference>
<evidence type="ECO:0000256" key="1">
    <source>
        <dbReference type="ARBA" id="ARBA00004141"/>
    </source>
</evidence>
<evidence type="ECO:0000313" key="7">
    <source>
        <dbReference type="EMBL" id="KST65385.1"/>
    </source>
</evidence>
<dbReference type="OrthoDB" id="547142at2"/>
<evidence type="ECO:0000256" key="3">
    <source>
        <dbReference type="ARBA" id="ARBA00022989"/>
    </source>
</evidence>
<dbReference type="EMBL" id="LMTZ01000108">
    <property type="protein sequence ID" value="KST65385.1"/>
    <property type="molecule type" value="Genomic_DNA"/>
</dbReference>
<evidence type="ECO:0000256" key="2">
    <source>
        <dbReference type="ARBA" id="ARBA00022692"/>
    </source>
</evidence>
<feature type="transmembrane region" description="Helical" evidence="5">
    <location>
        <begin position="404"/>
        <end position="427"/>
    </location>
</feature>
<organism evidence="7 9">
    <name type="scientific">Mastigocoleus testarum BC008</name>
    <dbReference type="NCBI Taxonomy" id="371196"/>
    <lineage>
        <taxon>Bacteria</taxon>
        <taxon>Bacillati</taxon>
        <taxon>Cyanobacteriota</taxon>
        <taxon>Cyanophyceae</taxon>
        <taxon>Nostocales</taxon>
        <taxon>Hapalosiphonaceae</taxon>
        <taxon>Mastigocoleus</taxon>
    </lineage>
</organism>
<evidence type="ECO:0000313" key="8">
    <source>
        <dbReference type="EMBL" id="KST70449.1"/>
    </source>
</evidence>
<reference evidence="7 9" key="1">
    <citation type="journal article" date="2015" name="Genome Announc.">
        <title>Draft Genome of the Euendolithic (true boring) Cyanobacterium Mastigocoleus testarum strain BC008.</title>
        <authorList>
            <person name="Guida B.S."/>
            <person name="Garcia-Pichel F."/>
        </authorList>
    </citation>
    <scope>NUCLEOTIDE SEQUENCE [LARGE SCALE GENOMIC DNA]</scope>
    <source>
        <strain evidence="7 9">BC008</strain>
    </source>
</reference>
<dbReference type="RefSeq" id="WP_027842914.1">
    <property type="nucleotide sequence ID" value="NZ_LMTZ01000001.1"/>
</dbReference>
<gene>
    <name evidence="7" type="ORF">BC008_21555</name>
    <name evidence="8" type="ORF">BC008_45510</name>
</gene>
<feature type="transmembrane region" description="Helical" evidence="5">
    <location>
        <begin position="222"/>
        <end position="242"/>
    </location>
</feature>
<dbReference type="Proteomes" id="UP000053372">
    <property type="component" value="Unassembled WGS sequence"/>
</dbReference>
<comment type="caution">
    <text evidence="7">The sequence shown here is derived from an EMBL/GenBank/DDBJ whole genome shotgun (WGS) entry which is preliminary data.</text>
</comment>
<feature type="transmembrane region" description="Helical" evidence="5">
    <location>
        <begin position="165"/>
        <end position="188"/>
    </location>
</feature>
<dbReference type="InterPro" id="IPR007016">
    <property type="entry name" value="O-antigen_ligase-rel_domated"/>
</dbReference>
<comment type="subcellular location">
    <subcellularLocation>
        <location evidence="1">Membrane</location>
        <topology evidence="1">Multi-pass membrane protein</topology>
    </subcellularLocation>
</comment>
<sequence length="452" mass="51402">MLGISLKNPFRHPNPRLQFSWNCTQLGLLLLPLFPTLGAVTLGLALLTGLRQFQKIVNRPINQGFALLGIILIIVTIFAQERVVAVLGLFNLLPFFLAFMVFGIIIQTTIQLRKLSWILVTTSLPIVLIGFGQLFFGWSTPAEWENIFGWTIIAGGNPVGRMASVFMYANIFAGYLTIVFILGLGLWLEYLQSLNLQSSNLQSSNLQSSNLKEVKPELIRRISPNFIFLTIAVIINFVALILTNSRNAWVTALLACFVYAINRGWRILVAAVTGFTSFVLLAAFAPLAIAKFFRRIVPEFLWARLNDQMYPDRPVELMRTTQWRFAWSLTQERPWTGWGLRNFTALYQAKMQIWLGHPHNLFLMLSAETGLPATIIFCSLIIWILVAGIKVFIKFINYQKEDRLIFFSYLVVLGGLILFNTVDVSLFDLRLNTIFWLLMGAVSGVTYRYQRN</sequence>
<feature type="transmembrane region" description="Helical" evidence="5">
    <location>
        <begin position="433"/>
        <end position="449"/>
    </location>
</feature>
<evidence type="ECO:0000256" key="4">
    <source>
        <dbReference type="ARBA" id="ARBA00023136"/>
    </source>
</evidence>
<feature type="transmembrane region" description="Helical" evidence="5">
    <location>
        <begin position="61"/>
        <end position="79"/>
    </location>
</feature>
<dbReference type="GO" id="GO:0016020">
    <property type="term" value="C:membrane"/>
    <property type="evidence" value="ECO:0007669"/>
    <property type="project" value="UniProtKB-SubCell"/>
</dbReference>
<evidence type="ECO:0000313" key="9">
    <source>
        <dbReference type="Proteomes" id="UP000053372"/>
    </source>
</evidence>
<name>A0A0V7ZLI0_9CYAN</name>
<feature type="transmembrane region" description="Helical" evidence="5">
    <location>
        <begin position="85"/>
        <end position="105"/>
    </location>
</feature>
<keyword evidence="4 5" id="KW-0472">Membrane</keyword>
<proteinExistence type="predicted"/>
<evidence type="ECO:0000256" key="5">
    <source>
        <dbReference type="SAM" id="Phobius"/>
    </source>
</evidence>
<dbReference type="AlphaFoldDB" id="A0A0V7ZLI0"/>
<feature type="transmembrane region" description="Helical" evidence="5">
    <location>
        <begin position="371"/>
        <end position="392"/>
    </location>
</feature>
<feature type="transmembrane region" description="Helical" evidence="5">
    <location>
        <begin position="26"/>
        <end position="49"/>
    </location>
</feature>
<dbReference type="Pfam" id="PF04932">
    <property type="entry name" value="Wzy_C"/>
    <property type="match status" value="1"/>
</dbReference>
<protein>
    <submittedName>
        <fullName evidence="7">Polymerase</fullName>
    </submittedName>
</protein>
<dbReference type="PANTHER" id="PTHR37422:SF13">
    <property type="entry name" value="LIPOPOLYSACCHARIDE BIOSYNTHESIS PROTEIN PA4999-RELATED"/>
    <property type="match status" value="1"/>
</dbReference>